<dbReference type="CDD" id="cd04182">
    <property type="entry name" value="GT_2_like_f"/>
    <property type="match status" value="1"/>
</dbReference>
<dbReference type="AlphaFoldDB" id="A0A1M5XY66"/>
<feature type="domain" description="MobA-like NTP transferase" evidence="2">
    <location>
        <begin position="5"/>
        <end position="161"/>
    </location>
</feature>
<dbReference type="RefSeq" id="WP_067664887.1">
    <property type="nucleotide sequence ID" value="NZ_FQXG01000006.1"/>
</dbReference>
<name>A0A1M5XY66_9GAMM</name>
<protein>
    <submittedName>
        <fullName evidence="3">Molybdenum cofactor cytidylyltransferase</fullName>
    </submittedName>
</protein>
<dbReference type="Pfam" id="PF12804">
    <property type="entry name" value="NTP_transf_3"/>
    <property type="match status" value="1"/>
</dbReference>
<proteinExistence type="predicted"/>
<dbReference type="SUPFAM" id="SSF53448">
    <property type="entry name" value="Nucleotide-diphospho-sugar transferases"/>
    <property type="match status" value="1"/>
</dbReference>
<dbReference type="PANTHER" id="PTHR43777">
    <property type="entry name" value="MOLYBDENUM COFACTOR CYTIDYLYLTRANSFERASE"/>
    <property type="match status" value="1"/>
</dbReference>
<dbReference type="Proteomes" id="UP000184268">
    <property type="component" value="Unassembled WGS sequence"/>
</dbReference>
<evidence type="ECO:0000259" key="2">
    <source>
        <dbReference type="Pfam" id="PF12804"/>
    </source>
</evidence>
<keyword evidence="1" id="KW-0460">Magnesium</keyword>
<dbReference type="PANTHER" id="PTHR43777:SF1">
    <property type="entry name" value="MOLYBDENUM COFACTOR CYTIDYLYLTRANSFERASE"/>
    <property type="match status" value="1"/>
</dbReference>
<dbReference type="STRING" id="299255.SAMN02745129_3796"/>
<evidence type="ECO:0000256" key="1">
    <source>
        <dbReference type="ARBA" id="ARBA00022842"/>
    </source>
</evidence>
<dbReference type="InterPro" id="IPR029044">
    <property type="entry name" value="Nucleotide-diphossugar_trans"/>
</dbReference>
<dbReference type="GO" id="GO:0016779">
    <property type="term" value="F:nucleotidyltransferase activity"/>
    <property type="evidence" value="ECO:0007669"/>
    <property type="project" value="UniProtKB-KW"/>
</dbReference>
<reference evidence="4" key="1">
    <citation type="submission" date="2016-11" db="EMBL/GenBank/DDBJ databases">
        <authorList>
            <person name="Varghese N."/>
            <person name="Submissions S."/>
        </authorList>
    </citation>
    <scope>NUCLEOTIDE SEQUENCE [LARGE SCALE GENOMIC DNA]</scope>
    <source>
        <strain evidence="4">DSM 16917</strain>
    </source>
</reference>
<evidence type="ECO:0000313" key="4">
    <source>
        <dbReference type="Proteomes" id="UP000184268"/>
    </source>
</evidence>
<keyword evidence="4" id="KW-1185">Reference proteome</keyword>
<evidence type="ECO:0000313" key="3">
    <source>
        <dbReference type="EMBL" id="SHI04672.1"/>
    </source>
</evidence>
<organism evidence="3 4">
    <name type="scientific">Ferrimonas marina</name>
    <dbReference type="NCBI Taxonomy" id="299255"/>
    <lineage>
        <taxon>Bacteria</taxon>
        <taxon>Pseudomonadati</taxon>
        <taxon>Pseudomonadota</taxon>
        <taxon>Gammaproteobacteria</taxon>
        <taxon>Alteromonadales</taxon>
        <taxon>Ferrimonadaceae</taxon>
        <taxon>Ferrimonas</taxon>
    </lineage>
</organism>
<keyword evidence="3" id="KW-0548">Nucleotidyltransferase</keyword>
<dbReference type="Gene3D" id="3.90.550.10">
    <property type="entry name" value="Spore Coat Polysaccharide Biosynthesis Protein SpsA, Chain A"/>
    <property type="match status" value="1"/>
</dbReference>
<keyword evidence="3" id="KW-0808">Transferase</keyword>
<sequence length="189" mass="20324">MNTIALLMAAGQSRRFGRPKLLEPCHGKPLLHHALSPLLSRYGNRLWVVLGENPAALLPHLAGAAWLHCPQSQLGLGHSIAAALRQLADQPWDGVLIALADQPAVPLSHFDRLTQRFQATGEIVASGYAGIKGAPALFPRHCLAQLQALEGDRGAQALLRSVPRSQVIELGQAAIDIDEPADLQRFLAQ</sequence>
<dbReference type="OrthoDB" id="5298023at2"/>
<dbReference type="EMBL" id="FQXG01000006">
    <property type="protein sequence ID" value="SHI04672.1"/>
    <property type="molecule type" value="Genomic_DNA"/>
</dbReference>
<dbReference type="InterPro" id="IPR025877">
    <property type="entry name" value="MobA-like_NTP_Trfase"/>
</dbReference>
<gene>
    <name evidence="3" type="ORF">SAMN02745129_3796</name>
</gene>
<accession>A0A1M5XY66</accession>